<dbReference type="Pfam" id="PF08445">
    <property type="entry name" value="FR47"/>
    <property type="match status" value="1"/>
</dbReference>
<comment type="caution">
    <text evidence="2">The sequence shown here is derived from an EMBL/GenBank/DDBJ whole genome shotgun (WGS) entry which is preliminary data.</text>
</comment>
<keyword evidence="3" id="KW-1185">Reference proteome</keyword>
<proteinExistence type="predicted"/>
<reference evidence="2 3" key="1">
    <citation type="submission" date="2020-05" db="EMBL/GenBank/DDBJ databases">
        <title>Description of Pedobacter foliorum sp. nov.</title>
        <authorList>
            <person name="Qi S."/>
            <person name="Carlier A."/>
            <person name="Cnockaert M."/>
            <person name="Vandamme P."/>
        </authorList>
    </citation>
    <scope>NUCLEOTIDE SEQUENCE [LARGE SCALE GENOMIC DNA]</scope>
    <source>
        <strain evidence="2 3">LMG 31300</strain>
    </source>
</reference>
<dbReference type="InterPro" id="IPR013653">
    <property type="entry name" value="GCN5-like_dom"/>
</dbReference>
<dbReference type="Proteomes" id="UP000762110">
    <property type="component" value="Unassembled WGS sequence"/>
</dbReference>
<dbReference type="RefSeq" id="WP_173272892.1">
    <property type="nucleotide sequence ID" value="NZ_JABMKV010000003.1"/>
</dbReference>
<dbReference type="InterPro" id="IPR000182">
    <property type="entry name" value="GNAT_dom"/>
</dbReference>
<dbReference type="PROSITE" id="PS51186">
    <property type="entry name" value="GNAT"/>
    <property type="match status" value="1"/>
</dbReference>
<protein>
    <submittedName>
        <fullName evidence="2">GNAT family N-acetyltransferase</fullName>
    </submittedName>
</protein>
<dbReference type="CDD" id="cd04301">
    <property type="entry name" value="NAT_SF"/>
    <property type="match status" value="1"/>
</dbReference>
<accession>A0ABX2DEX3</accession>
<evidence type="ECO:0000313" key="3">
    <source>
        <dbReference type="Proteomes" id="UP000762110"/>
    </source>
</evidence>
<feature type="domain" description="N-acetyltransferase" evidence="1">
    <location>
        <begin position="99"/>
        <end position="228"/>
    </location>
</feature>
<dbReference type="InterPro" id="IPR016181">
    <property type="entry name" value="Acyl_CoA_acyltransferase"/>
</dbReference>
<evidence type="ECO:0000313" key="2">
    <source>
        <dbReference type="EMBL" id="NQX32639.1"/>
    </source>
</evidence>
<sequence length="228" mass="25789">MNHVLDNPIYNSLKSAHQIFANGTESVKYYAGDVAPFAGLKDNSAKDFDILYEHSNLGNTFVVFTPVAYAIPHQWTLIHEINMFQMVYEPKEIPLGDEVDFVNLDKSNVEEMLTLVKLTEPGPFRSRTIEFGNYTGVLKEGQLIAMAGHRFNPTPYVEISAVCTHPNHLGKGYAFGLIREQIKRIVNRGEIPFLHVRNDNEGAVKLYQKLGFQIRSEMIAYVIQKAAK</sequence>
<dbReference type="Gene3D" id="3.40.630.30">
    <property type="match status" value="1"/>
</dbReference>
<gene>
    <name evidence="2" type="ORF">HQN85_12925</name>
</gene>
<name>A0ABX2DEX3_9SPHI</name>
<dbReference type="SUPFAM" id="SSF55729">
    <property type="entry name" value="Acyl-CoA N-acyltransferases (Nat)"/>
    <property type="match status" value="1"/>
</dbReference>
<dbReference type="EMBL" id="JABMKV010000003">
    <property type="protein sequence ID" value="NQX32639.1"/>
    <property type="molecule type" value="Genomic_DNA"/>
</dbReference>
<organism evidence="2 3">
    <name type="scientific">Pedobacter boryungensis</name>
    <dbReference type="NCBI Taxonomy" id="869962"/>
    <lineage>
        <taxon>Bacteria</taxon>
        <taxon>Pseudomonadati</taxon>
        <taxon>Bacteroidota</taxon>
        <taxon>Sphingobacteriia</taxon>
        <taxon>Sphingobacteriales</taxon>
        <taxon>Sphingobacteriaceae</taxon>
        <taxon>Pedobacter</taxon>
    </lineage>
</organism>
<evidence type="ECO:0000259" key="1">
    <source>
        <dbReference type="PROSITE" id="PS51186"/>
    </source>
</evidence>